<organism evidence="1 2">
    <name type="scientific">Funneliformis caledonium</name>
    <dbReference type="NCBI Taxonomy" id="1117310"/>
    <lineage>
        <taxon>Eukaryota</taxon>
        <taxon>Fungi</taxon>
        <taxon>Fungi incertae sedis</taxon>
        <taxon>Mucoromycota</taxon>
        <taxon>Glomeromycotina</taxon>
        <taxon>Glomeromycetes</taxon>
        <taxon>Glomerales</taxon>
        <taxon>Glomeraceae</taxon>
        <taxon>Funneliformis</taxon>
    </lineage>
</organism>
<comment type="caution">
    <text evidence="1">The sequence shown here is derived from an EMBL/GenBank/DDBJ whole genome shotgun (WGS) entry which is preliminary data.</text>
</comment>
<name>A0A9N9N5E2_9GLOM</name>
<dbReference type="AlphaFoldDB" id="A0A9N9N5E2"/>
<dbReference type="EMBL" id="CAJVPQ010007995">
    <property type="protein sequence ID" value="CAG8702593.1"/>
    <property type="molecule type" value="Genomic_DNA"/>
</dbReference>
<protein>
    <submittedName>
        <fullName evidence="1">1322_t:CDS:1</fullName>
    </submittedName>
</protein>
<evidence type="ECO:0000313" key="2">
    <source>
        <dbReference type="Proteomes" id="UP000789570"/>
    </source>
</evidence>
<keyword evidence="2" id="KW-1185">Reference proteome</keyword>
<evidence type="ECO:0000313" key="1">
    <source>
        <dbReference type="EMBL" id="CAG8702593.1"/>
    </source>
</evidence>
<sequence length="75" mass="8070">TKFLPDWSLQHAIQRELLFDIIWLTEVPTTSLSLTSACSPLAGVDNSLSRPWNLSLSCMLTSSALSDSSGTSSPS</sequence>
<gene>
    <name evidence="1" type="ORF">FCALED_LOCUS13552</name>
</gene>
<reference evidence="1" key="1">
    <citation type="submission" date="2021-06" db="EMBL/GenBank/DDBJ databases">
        <authorList>
            <person name="Kallberg Y."/>
            <person name="Tangrot J."/>
            <person name="Rosling A."/>
        </authorList>
    </citation>
    <scope>NUCLEOTIDE SEQUENCE</scope>
    <source>
        <strain evidence="1">UK204</strain>
    </source>
</reference>
<feature type="non-terminal residue" evidence="1">
    <location>
        <position position="1"/>
    </location>
</feature>
<proteinExistence type="predicted"/>
<accession>A0A9N9N5E2</accession>
<dbReference type="Proteomes" id="UP000789570">
    <property type="component" value="Unassembled WGS sequence"/>
</dbReference>